<evidence type="ECO:0000313" key="12">
    <source>
        <dbReference type="Proteomes" id="UP000523007"/>
    </source>
</evidence>
<protein>
    <recommendedName>
        <fullName evidence="3 10">Gluconokinase</fullName>
        <ecNumber evidence="3 10">2.7.1.12</ecNumber>
    </recommendedName>
</protein>
<keyword evidence="12" id="KW-1185">Reference proteome</keyword>
<gene>
    <name evidence="11" type="ORF">F4561_003535</name>
</gene>
<dbReference type="AlphaFoldDB" id="A0A7W7W4G5"/>
<keyword evidence="8" id="KW-0311">Gluconate utilization</keyword>
<dbReference type="SUPFAM" id="SSF52540">
    <property type="entry name" value="P-loop containing nucleoside triphosphate hydrolases"/>
    <property type="match status" value="1"/>
</dbReference>
<dbReference type="GO" id="GO:0005737">
    <property type="term" value="C:cytoplasm"/>
    <property type="evidence" value="ECO:0007669"/>
    <property type="project" value="TreeGrafter"/>
</dbReference>
<dbReference type="GO" id="GO:0046316">
    <property type="term" value="F:gluconokinase activity"/>
    <property type="evidence" value="ECO:0007669"/>
    <property type="project" value="UniProtKB-EC"/>
</dbReference>
<keyword evidence="7 10" id="KW-0067">ATP-binding</keyword>
<keyword evidence="5 10" id="KW-0547">Nucleotide-binding</keyword>
<comment type="pathway">
    <text evidence="1">Carbohydrate acid metabolism.</text>
</comment>
<dbReference type="EMBL" id="JACHJT010000001">
    <property type="protein sequence ID" value="MBB4932715.1"/>
    <property type="molecule type" value="Genomic_DNA"/>
</dbReference>
<evidence type="ECO:0000256" key="1">
    <source>
        <dbReference type="ARBA" id="ARBA00004761"/>
    </source>
</evidence>
<organism evidence="11 12">
    <name type="scientific">Lipingzhangella halophila</name>
    <dbReference type="NCBI Taxonomy" id="1783352"/>
    <lineage>
        <taxon>Bacteria</taxon>
        <taxon>Bacillati</taxon>
        <taxon>Actinomycetota</taxon>
        <taxon>Actinomycetes</taxon>
        <taxon>Streptosporangiales</taxon>
        <taxon>Nocardiopsidaceae</taxon>
        <taxon>Lipingzhangella</taxon>
    </lineage>
</organism>
<sequence length="176" mass="19572">MHFVFMGVSGSGKSTVAGRVAERLELPFAEADEFHPRRNTEKMARGEPLTDEDRRPWLAALARWMADHESSRQSTIMACSALRRAYRDHLSGGAPDVRFVHLDGPRDLIADRLRERSGHFMPVELLDSQMATLEPLQPDENGSTLDISHSVDRLVQDATGTVAAALGTVPSARRRR</sequence>
<evidence type="ECO:0000256" key="6">
    <source>
        <dbReference type="ARBA" id="ARBA00022777"/>
    </source>
</evidence>
<dbReference type="NCBIfam" id="TIGR01313">
    <property type="entry name" value="therm_gnt_kin"/>
    <property type="match status" value="1"/>
</dbReference>
<dbReference type="InterPro" id="IPR006001">
    <property type="entry name" value="Therm_gnt_kin"/>
</dbReference>
<evidence type="ECO:0000256" key="8">
    <source>
        <dbReference type="ARBA" id="ARBA00023064"/>
    </source>
</evidence>
<evidence type="ECO:0000313" key="11">
    <source>
        <dbReference type="EMBL" id="MBB4932715.1"/>
    </source>
</evidence>
<evidence type="ECO:0000256" key="4">
    <source>
        <dbReference type="ARBA" id="ARBA00022679"/>
    </source>
</evidence>
<accession>A0A7W7W4G5</accession>
<keyword evidence="4 10" id="KW-0808">Transferase</keyword>
<dbReference type="EC" id="2.7.1.12" evidence="3 10"/>
<dbReference type="PANTHER" id="PTHR43442">
    <property type="entry name" value="GLUCONOKINASE-RELATED"/>
    <property type="match status" value="1"/>
</dbReference>
<evidence type="ECO:0000256" key="5">
    <source>
        <dbReference type="ARBA" id="ARBA00022741"/>
    </source>
</evidence>
<evidence type="ECO:0000256" key="7">
    <source>
        <dbReference type="ARBA" id="ARBA00022840"/>
    </source>
</evidence>
<reference evidence="11 12" key="1">
    <citation type="submission" date="2020-08" db="EMBL/GenBank/DDBJ databases">
        <title>Sequencing the genomes of 1000 actinobacteria strains.</title>
        <authorList>
            <person name="Klenk H.-P."/>
        </authorList>
    </citation>
    <scope>NUCLEOTIDE SEQUENCE [LARGE SCALE GENOMIC DNA]</scope>
    <source>
        <strain evidence="11 12">DSM 102030</strain>
    </source>
</reference>
<evidence type="ECO:0000256" key="3">
    <source>
        <dbReference type="ARBA" id="ARBA00012054"/>
    </source>
</evidence>
<dbReference type="Proteomes" id="UP000523007">
    <property type="component" value="Unassembled WGS sequence"/>
</dbReference>
<dbReference type="GO" id="GO:0019521">
    <property type="term" value="P:D-gluconate metabolic process"/>
    <property type="evidence" value="ECO:0007669"/>
    <property type="project" value="UniProtKB-KW"/>
</dbReference>
<proteinExistence type="inferred from homology"/>
<dbReference type="PANTHER" id="PTHR43442:SF3">
    <property type="entry name" value="GLUCONOKINASE-RELATED"/>
    <property type="match status" value="1"/>
</dbReference>
<comment type="caution">
    <text evidence="11">The sequence shown here is derived from an EMBL/GenBank/DDBJ whole genome shotgun (WGS) entry which is preliminary data.</text>
</comment>
<dbReference type="RefSeq" id="WP_184580333.1">
    <property type="nucleotide sequence ID" value="NZ_JACHJT010000001.1"/>
</dbReference>
<dbReference type="FunFam" id="3.40.50.300:FF:000522">
    <property type="entry name" value="Gluconokinase"/>
    <property type="match status" value="1"/>
</dbReference>
<dbReference type="GO" id="GO:0005524">
    <property type="term" value="F:ATP binding"/>
    <property type="evidence" value="ECO:0007669"/>
    <property type="project" value="UniProtKB-KW"/>
</dbReference>
<name>A0A7W7W4G5_9ACTN</name>
<evidence type="ECO:0000256" key="10">
    <source>
        <dbReference type="RuleBase" id="RU363066"/>
    </source>
</evidence>
<dbReference type="Pfam" id="PF13671">
    <property type="entry name" value="AAA_33"/>
    <property type="match status" value="1"/>
</dbReference>
<dbReference type="InterPro" id="IPR027417">
    <property type="entry name" value="P-loop_NTPase"/>
</dbReference>
<comment type="similarity">
    <text evidence="2 10">Belongs to the gluconokinase GntK/GntV family.</text>
</comment>
<dbReference type="Gene3D" id="3.40.50.300">
    <property type="entry name" value="P-loop containing nucleotide triphosphate hydrolases"/>
    <property type="match status" value="1"/>
</dbReference>
<evidence type="ECO:0000256" key="9">
    <source>
        <dbReference type="ARBA" id="ARBA00048090"/>
    </source>
</evidence>
<evidence type="ECO:0000256" key="2">
    <source>
        <dbReference type="ARBA" id="ARBA00008420"/>
    </source>
</evidence>
<comment type="catalytic activity">
    <reaction evidence="9 10">
        <text>D-gluconate + ATP = 6-phospho-D-gluconate + ADP + H(+)</text>
        <dbReference type="Rhea" id="RHEA:19433"/>
        <dbReference type="ChEBI" id="CHEBI:15378"/>
        <dbReference type="ChEBI" id="CHEBI:18391"/>
        <dbReference type="ChEBI" id="CHEBI:30616"/>
        <dbReference type="ChEBI" id="CHEBI:58759"/>
        <dbReference type="ChEBI" id="CHEBI:456216"/>
        <dbReference type="EC" id="2.7.1.12"/>
    </reaction>
</comment>
<keyword evidence="6 10" id="KW-0418">Kinase</keyword>
<dbReference type="CDD" id="cd02021">
    <property type="entry name" value="GntK"/>
    <property type="match status" value="1"/>
</dbReference>